<dbReference type="EMBL" id="NRGR01000005">
    <property type="protein sequence ID" value="PCC40656.1"/>
    <property type="molecule type" value="Genomic_DNA"/>
</dbReference>
<dbReference type="Proteomes" id="UP000218598">
    <property type="component" value="Unassembled WGS sequence"/>
</dbReference>
<feature type="compositionally biased region" description="Polar residues" evidence="1">
    <location>
        <begin position="1"/>
        <end position="11"/>
    </location>
</feature>
<organism evidence="2 3">
    <name type="scientific">Brachybacterium alimentarium</name>
    <dbReference type="NCBI Taxonomy" id="47845"/>
    <lineage>
        <taxon>Bacteria</taxon>
        <taxon>Bacillati</taxon>
        <taxon>Actinomycetota</taxon>
        <taxon>Actinomycetes</taxon>
        <taxon>Micrococcales</taxon>
        <taxon>Dermabacteraceae</taxon>
        <taxon>Brachybacterium</taxon>
    </lineage>
</organism>
<dbReference type="AlphaFoldDB" id="A0A2A3YMS2"/>
<comment type="caution">
    <text evidence="2">The sequence shown here is derived from an EMBL/GenBank/DDBJ whole genome shotgun (WGS) entry which is preliminary data.</text>
</comment>
<reference evidence="2 3" key="1">
    <citation type="journal article" date="2017" name="Elife">
        <title>Extensive horizontal gene transfer in cheese-associated bacteria.</title>
        <authorList>
            <person name="Bonham K.S."/>
            <person name="Wolfe B.E."/>
            <person name="Dutton R.J."/>
        </authorList>
    </citation>
    <scope>NUCLEOTIDE SEQUENCE [LARGE SCALE GENOMIC DNA]</scope>
    <source>
        <strain evidence="2 3">341_9</strain>
    </source>
</reference>
<sequence>MNAESTGTATTPPHDRTGYGDRAEVAGMIVGALADVCNLLGPNISVNAPDRMLITAVHLDTGDVEQLTRLGIAPVLAPGAVFGDHIVFGDLAGTMHAVERA</sequence>
<evidence type="ECO:0000256" key="1">
    <source>
        <dbReference type="SAM" id="MobiDB-lite"/>
    </source>
</evidence>
<evidence type="ECO:0000313" key="2">
    <source>
        <dbReference type="EMBL" id="PCC40656.1"/>
    </source>
</evidence>
<dbReference type="RefSeq" id="WP_096196413.1">
    <property type="nucleotide sequence ID" value="NZ_NRGR01000005.1"/>
</dbReference>
<dbReference type="OrthoDB" id="4824484at2"/>
<proteinExistence type="predicted"/>
<feature type="region of interest" description="Disordered" evidence="1">
    <location>
        <begin position="1"/>
        <end position="20"/>
    </location>
</feature>
<evidence type="ECO:0000313" key="3">
    <source>
        <dbReference type="Proteomes" id="UP000218598"/>
    </source>
</evidence>
<protein>
    <submittedName>
        <fullName evidence="2">Uncharacterized protein</fullName>
    </submittedName>
</protein>
<keyword evidence="3" id="KW-1185">Reference proteome</keyword>
<name>A0A2A3YMS2_9MICO</name>
<gene>
    <name evidence="2" type="ORF">CIK66_02485</name>
</gene>
<accession>A0A2A3YMS2</accession>